<reference evidence="3" key="1">
    <citation type="journal article" date="2019" name="Int. J. Syst. Evol. Microbiol.">
        <title>The Global Catalogue of Microorganisms (GCM) 10K type strain sequencing project: providing services to taxonomists for standard genome sequencing and annotation.</title>
        <authorList>
            <consortium name="The Broad Institute Genomics Platform"/>
            <consortium name="The Broad Institute Genome Sequencing Center for Infectious Disease"/>
            <person name="Wu L."/>
            <person name="Ma J."/>
        </authorList>
    </citation>
    <scope>NUCLEOTIDE SEQUENCE [LARGE SCALE GENOMIC DNA]</scope>
    <source>
        <strain evidence="3">LMG 29894</strain>
    </source>
</reference>
<protein>
    <recommendedName>
        <fullName evidence="4">DUF3298 domain-containing protein</fullName>
    </recommendedName>
</protein>
<name>A0ABV8MRX6_9NEIS</name>
<keyword evidence="3" id="KW-1185">Reference proteome</keyword>
<keyword evidence="1" id="KW-0732">Signal</keyword>
<dbReference type="RefSeq" id="WP_378166436.1">
    <property type="nucleotide sequence ID" value="NZ_JBHSBU010000001.1"/>
</dbReference>
<feature type="chain" id="PRO_5047224748" description="DUF3298 domain-containing protein" evidence="1">
    <location>
        <begin position="22"/>
        <end position="373"/>
    </location>
</feature>
<gene>
    <name evidence="2" type="ORF">ACFOW7_16805</name>
</gene>
<sequence length="373" mass="42112">MKRHLSHFLALSLALSTTALAETIELMGRVDRAAVVMELSVADDQMVSGRYFYRKYRRDISLSGQRDRQGTISLCEGFDYAQGCKGLTLRPDGKGRWQGQWHDGKAKRLSVELEPLRIEARAEQTAVWPRAEQGSRYGWARLEGLTFQQGRTETQQGRRLQWWSEPLSGIAVFRLVDGYPAPALARLNRALETRHWQLVADALECTTSQGAAGLEAKATPKLLGETAVSIDIFTTYDCGGAHPDFTSQPLNLEVASGRTLELGDLLWLGQGKPLPQNLNGEMTEQWMKYSTAVQGPWIAKTMAQHYPKRMKEGDCYYNDPELWNFPSWYLTPKGLYLGPSFPRALRSCEYPDWSVLPWSVVDRHRGAFKAKLP</sequence>
<proteinExistence type="predicted"/>
<evidence type="ECO:0008006" key="4">
    <source>
        <dbReference type="Google" id="ProtNLM"/>
    </source>
</evidence>
<evidence type="ECO:0000313" key="3">
    <source>
        <dbReference type="Proteomes" id="UP001595791"/>
    </source>
</evidence>
<dbReference type="Proteomes" id="UP001595791">
    <property type="component" value="Unassembled WGS sequence"/>
</dbReference>
<feature type="signal peptide" evidence="1">
    <location>
        <begin position="1"/>
        <end position="21"/>
    </location>
</feature>
<organism evidence="2 3">
    <name type="scientific">Chitinimonas lacunae</name>
    <dbReference type="NCBI Taxonomy" id="1963018"/>
    <lineage>
        <taxon>Bacteria</taxon>
        <taxon>Pseudomonadati</taxon>
        <taxon>Pseudomonadota</taxon>
        <taxon>Betaproteobacteria</taxon>
        <taxon>Neisseriales</taxon>
        <taxon>Chitinibacteraceae</taxon>
        <taxon>Chitinimonas</taxon>
    </lineage>
</organism>
<evidence type="ECO:0000313" key="2">
    <source>
        <dbReference type="EMBL" id="MFC4160997.1"/>
    </source>
</evidence>
<accession>A0ABV8MRX6</accession>
<comment type="caution">
    <text evidence="2">The sequence shown here is derived from an EMBL/GenBank/DDBJ whole genome shotgun (WGS) entry which is preliminary data.</text>
</comment>
<evidence type="ECO:0000256" key="1">
    <source>
        <dbReference type="SAM" id="SignalP"/>
    </source>
</evidence>
<dbReference type="EMBL" id="JBHSBU010000001">
    <property type="protein sequence ID" value="MFC4160997.1"/>
    <property type="molecule type" value="Genomic_DNA"/>
</dbReference>